<dbReference type="GO" id="GO:0008745">
    <property type="term" value="F:N-acetylmuramoyl-L-alanine amidase activity"/>
    <property type="evidence" value="ECO:0007669"/>
    <property type="project" value="UniProtKB-EC"/>
</dbReference>
<evidence type="ECO:0000313" key="6">
    <source>
        <dbReference type="Proteomes" id="UP000007364"/>
    </source>
</evidence>
<feature type="domain" description="MurNAc-LAA" evidence="4">
    <location>
        <begin position="76"/>
        <end position="192"/>
    </location>
</feature>
<protein>
    <recommendedName>
        <fullName evidence="2">N-acetylmuramoyl-L-alanine amidase</fullName>
        <ecNumber evidence="2">3.5.1.28</ecNumber>
    </recommendedName>
</protein>
<dbReference type="PANTHER" id="PTHR30404">
    <property type="entry name" value="N-ACETYLMURAMOYL-L-ALANINE AMIDASE"/>
    <property type="match status" value="1"/>
</dbReference>
<evidence type="ECO:0000256" key="1">
    <source>
        <dbReference type="ARBA" id="ARBA00001561"/>
    </source>
</evidence>
<reference evidence="5 6" key="1">
    <citation type="journal article" date="2012" name="J. Bacteriol.">
        <title>Genome Sequence of Galbibacter marinum Type Strain ck-I2-15.</title>
        <authorList>
            <person name="Lai Q."/>
            <person name="Li C."/>
            <person name="Shao Z."/>
        </authorList>
    </citation>
    <scope>NUCLEOTIDE SEQUENCE [LARGE SCALE GENOMIC DNA]</scope>
    <source>
        <strain evidence="6">ck-I2-15</strain>
    </source>
</reference>
<sequence>MCVIFSQEQALKNRIILDPGHGGRDFGTMTKSGIKEKDVALNIAREVLRLNKKLNSPLEILLTRYTDTLVSLADRSELARSLDADLLVSLHLNHAENPSARGIEVYIGDRPSKYLSASIWLSYKLQKNFISALGFESRGVKFADFKVLRDATNWYPACLVEIGFLSNPDERNYLTQGKHITFIAKVILTTIINHN</sequence>
<comment type="caution">
    <text evidence="5">The sequence shown here is derived from an EMBL/GenBank/DDBJ whole genome shotgun (WGS) entry which is preliminary data.</text>
</comment>
<dbReference type="EMBL" id="AMSG01000011">
    <property type="protein sequence ID" value="EKF55071.1"/>
    <property type="molecule type" value="Genomic_DNA"/>
</dbReference>
<organism evidence="5 6">
    <name type="scientific">Galbibacter marinus</name>
    <dbReference type="NCBI Taxonomy" id="555500"/>
    <lineage>
        <taxon>Bacteria</taxon>
        <taxon>Pseudomonadati</taxon>
        <taxon>Bacteroidota</taxon>
        <taxon>Flavobacteriia</taxon>
        <taxon>Flavobacteriales</taxon>
        <taxon>Flavobacteriaceae</taxon>
        <taxon>Galbibacter</taxon>
    </lineage>
</organism>
<name>K2Q2H7_9FLAO</name>
<comment type="catalytic activity">
    <reaction evidence="1">
        <text>Hydrolyzes the link between N-acetylmuramoyl residues and L-amino acid residues in certain cell-wall glycopeptides.</text>
        <dbReference type="EC" id="3.5.1.28"/>
    </reaction>
</comment>
<dbReference type="PANTHER" id="PTHR30404:SF0">
    <property type="entry name" value="N-ACETYLMURAMOYL-L-ALANINE AMIDASE AMIC"/>
    <property type="match status" value="1"/>
</dbReference>
<accession>K2Q2H7</accession>
<dbReference type="CDD" id="cd02696">
    <property type="entry name" value="MurNAc-LAA"/>
    <property type="match status" value="1"/>
</dbReference>
<evidence type="ECO:0000256" key="3">
    <source>
        <dbReference type="ARBA" id="ARBA00022801"/>
    </source>
</evidence>
<dbReference type="eggNOG" id="COG0860">
    <property type="taxonomic scope" value="Bacteria"/>
</dbReference>
<dbReference type="GO" id="GO:0009253">
    <property type="term" value="P:peptidoglycan catabolic process"/>
    <property type="evidence" value="ECO:0007669"/>
    <property type="project" value="InterPro"/>
</dbReference>
<dbReference type="EC" id="3.5.1.28" evidence="2"/>
<dbReference type="InterPro" id="IPR050695">
    <property type="entry name" value="N-acetylmuramoyl_amidase_3"/>
</dbReference>
<dbReference type="SUPFAM" id="SSF53187">
    <property type="entry name" value="Zn-dependent exopeptidases"/>
    <property type="match status" value="1"/>
</dbReference>
<gene>
    <name evidence="5" type="ORF">I215_09421</name>
</gene>
<evidence type="ECO:0000259" key="4">
    <source>
        <dbReference type="SMART" id="SM00646"/>
    </source>
</evidence>
<dbReference type="InterPro" id="IPR002508">
    <property type="entry name" value="MurNAc-LAA_cat"/>
</dbReference>
<evidence type="ECO:0000256" key="2">
    <source>
        <dbReference type="ARBA" id="ARBA00011901"/>
    </source>
</evidence>
<keyword evidence="3" id="KW-0378">Hydrolase</keyword>
<dbReference type="Proteomes" id="UP000007364">
    <property type="component" value="Unassembled WGS sequence"/>
</dbReference>
<keyword evidence="6" id="KW-1185">Reference proteome</keyword>
<dbReference type="AlphaFoldDB" id="K2Q2H7"/>
<dbReference type="PATRIC" id="fig|555500.3.peg.1948"/>
<dbReference type="Pfam" id="PF01520">
    <property type="entry name" value="Amidase_3"/>
    <property type="match status" value="1"/>
</dbReference>
<proteinExistence type="predicted"/>
<dbReference type="SMART" id="SM00646">
    <property type="entry name" value="Ami_3"/>
    <property type="match status" value="1"/>
</dbReference>
<dbReference type="STRING" id="555500.I215_09421"/>
<evidence type="ECO:0000313" key="5">
    <source>
        <dbReference type="EMBL" id="EKF55071.1"/>
    </source>
</evidence>
<dbReference type="GO" id="GO:0030288">
    <property type="term" value="C:outer membrane-bounded periplasmic space"/>
    <property type="evidence" value="ECO:0007669"/>
    <property type="project" value="TreeGrafter"/>
</dbReference>
<dbReference type="Gene3D" id="3.40.630.40">
    <property type="entry name" value="Zn-dependent exopeptidases"/>
    <property type="match status" value="1"/>
</dbReference>